<comment type="caution">
    <text evidence="9">The sequence shown here is derived from an EMBL/GenBank/DDBJ whole genome shotgun (WGS) entry which is preliminary data.</text>
</comment>
<dbReference type="NCBIfam" id="TIGR04337">
    <property type="entry name" value="AmmeMemoSam_rS"/>
    <property type="match status" value="1"/>
</dbReference>
<evidence type="ECO:0000259" key="8">
    <source>
        <dbReference type="PROSITE" id="PS51918"/>
    </source>
</evidence>
<evidence type="ECO:0000313" key="10">
    <source>
        <dbReference type="Proteomes" id="UP001499988"/>
    </source>
</evidence>
<reference evidence="10" key="1">
    <citation type="journal article" date="2019" name="Int. J. Syst. Evol. Microbiol.">
        <title>The Global Catalogue of Microorganisms (GCM) 10K type strain sequencing project: providing services to taxonomists for standard genome sequencing and annotation.</title>
        <authorList>
            <consortium name="The Broad Institute Genomics Platform"/>
            <consortium name="The Broad Institute Genome Sequencing Center for Infectious Disease"/>
            <person name="Wu L."/>
            <person name="Ma J."/>
        </authorList>
    </citation>
    <scope>NUCLEOTIDE SEQUENCE [LARGE SCALE GENOMIC DNA]</scope>
    <source>
        <strain evidence="10">JCM 18401</strain>
    </source>
</reference>
<dbReference type="Proteomes" id="UP001499988">
    <property type="component" value="Unassembled WGS sequence"/>
</dbReference>
<name>A0ABP9FIM6_9GAMM</name>
<dbReference type="InterPro" id="IPR016431">
    <property type="entry name" value="Pyrv-formate_lyase-activ_prd"/>
</dbReference>
<keyword evidence="10" id="KW-1185">Reference proteome</keyword>
<keyword evidence="2" id="KW-0004">4Fe-4S</keyword>
<organism evidence="9 10">
    <name type="scientific">Ferrimonas pelagia</name>
    <dbReference type="NCBI Taxonomy" id="1177826"/>
    <lineage>
        <taxon>Bacteria</taxon>
        <taxon>Pseudomonadati</taxon>
        <taxon>Pseudomonadota</taxon>
        <taxon>Gammaproteobacteria</taxon>
        <taxon>Alteromonadales</taxon>
        <taxon>Ferrimonadaceae</taxon>
        <taxon>Ferrimonas</taxon>
    </lineage>
</organism>
<dbReference type="InterPro" id="IPR034457">
    <property type="entry name" value="Organic_radical-activating"/>
</dbReference>
<protein>
    <submittedName>
        <fullName evidence="9">AmmeMemoRadiSam system radical SAM enzyme</fullName>
    </submittedName>
</protein>
<dbReference type="Pfam" id="PF04055">
    <property type="entry name" value="Radical_SAM"/>
    <property type="match status" value="1"/>
</dbReference>
<keyword evidence="7" id="KW-0411">Iron-sulfur</keyword>
<dbReference type="InterPro" id="IPR027596">
    <property type="entry name" value="AmmeMemoSam_rS"/>
</dbReference>
<dbReference type="PANTHER" id="PTHR30352:SF5">
    <property type="entry name" value="PYRUVATE FORMATE-LYASE 1-ACTIVATING ENZYME"/>
    <property type="match status" value="1"/>
</dbReference>
<gene>
    <name evidence="9" type="primary">amrS</name>
    <name evidence="9" type="ORF">GCM10023333_35150</name>
</gene>
<evidence type="ECO:0000256" key="5">
    <source>
        <dbReference type="ARBA" id="ARBA00022723"/>
    </source>
</evidence>
<accession>A0ABP9FIM6</accession>
<keyword evidence="3" id="KW-0119">Carbohydrate metabolism</keyword>
<evidence type="ECO:0000313" key="9">
    <source>
        <dbReference type="EMBL" id="GAA4898681.1"/>
    </source>
</evidence>
<dbReference type="PIRSF" id="PIRSF004869">
    <property type="entry name" value="PflX_prd"/>
    <property type="match status" value="1"/>
</dbReference>
<evidence type="ECO:0000256" key="3">
    <source>
        <dbReference type="ARBA" id="ARBA00022526"/>
    </source>
</evidence>
<evidence type="ECO:0000256" key="6">
    <source>
        <dbReference type="ARBA" id="ARBA00023004"/>
    </source>
</evidence>
<dbReference type="CDD" id="cd01335">
    <property type="entry name" value="Radical_SAM"/>
    <property type="match status" value="1"/>
</dbReference>
<dbReference type="InterPro" id="IPR058240">
    <property type="entry name" value="rSAM_sf"/>
</dbReference>
<dbReference type="Gene3D" id="3.20.20.70">
    <property type="entry name" value="Aldolase class I"/>
    <property type="match status" value="1"/>
</dbReference>
<evidence type="ECO:0000256" key="1">
    <source>
        <dbReference type="ARBA" id="ARBA00001966"/>
    </source>
</evidence>
<dbReference type="SFLD" id="SFLDS00029">
    <property type="entry name" value="Radical_SAM"/>
    <property type="match status" value="1"/>
</dbReference>
<dbReference type="InterPro" id="IPR013785">
    <property type="entry name" value="Aldolase_TIM"/>
</dbReference>
<keyword evidence="6" id="KW-0408">Iron</keyword>
<dbReference type="InterPro" id="IPR007197">
    <property type="entry name" value="rSAM"/>
</dbReference>
<feature type="domain" description="Radical SAM core" evidence="8">
    <location>
        <begin position="73"/>
        <end position="288"/>
    </location>
</feature>
<proteinExistence type="predicted"/>
<keyword evidence="4" id="KW-0949">S-adenosyl-L-methionine</keyword>
<dbReference type="PROSITE" id="PS51918">
    <property type="entry name" value="RADICAL_SAM"/>
    <property type="match status" value="1"/>
</dbReference>
<comment type="cofactor">
    <cofactor evidence="1">
        <name>[4Fe-4S] cluster</name>
        <dbReference type="ChEBI" id="CHEBI:49883"/>
    </cofactor>
</comment>
<dbReference type="EMBL" id="BAABJZ010000100">
    <property type="protein sequence ID" value="GAA4898681.1"/>
    <property type="molecule type" value="Genomic_DNA"/>
</dbReference>
<evidence type="ECO:0000256" key="7">
    <source>
        <dbReference type="ARBA" id="ARBA00023014"/>
    </source>
</evidence>
<sequence>MSLPPHTVATDYWQRLDDGRIQCTLCPRLCSLREGKRGVCFVRQAQGGAIVMTSYGRSSGFCIDPIEKKPLNHFLPGTPVLSFGTAGCNLACKFCQNWDISKSREMDTLGSAASPEALARTAERSGCRSVAFTYNDPVIFFEYALDVAAACRARGIHTVAVTAGYINPEPRQRFFAAMDAVNVDLKGFTQDFYHKICGGDLAPVLDTLIYIKEETNCWLEITTLLIPGHNDSDAELTRMCQWLKDKLGSQVPLHFTAYHPDFKMLEPGPTPASTLSRARAIARACGLQYVYTGNVHDSDGGSTRCPRCRALLIERDWYELGSWGLSLDAQDQGVCTECGEAIPGRFEATPGQWGRQRVPVRIG</sequence>
<evidence type="ECO:0000256" key="4">
    <source>
        <dbReference type="ARBA" id="ARBA00022691"/>
    </source>
</evidence>
<dbReference type="SFLD" id="SFLDG01101">
    <property type="entry name" value="Uncharacterised_Radical_SAM_Su"/>
    <property type="match status" value="1"/>
</dbReference>
<keyword evidence="3" id="KW-0313">Glucose metabolism</keyword>
<dbReference type="PANTHER" id="PTHR30352">
    <property type="entry name" value="PYRUVATE FORMATE-LYASE-ACTIVATING ENZYME"/>
    <property type="match status" value="1"/>
</dbReference>
<dbReference type="RefSeq" id="WP_345336775.1">
    <property type="nucleotide sequence ID" value="NZ_BAABJZ010000100.1"/>
</dbReference>
<evidence type="ECO:0000256" key="2">
    <source>
        <dbReference type="ARBA" id="ARBA00022485"/>
    </source>
</evidence>
<keyword evidence="5" id="KW-0479">Metal-binding</keyword>
<dbReference type="SUPFAM" id="SSF102114">
    <property type="entry name" value="Radical SAM enzymes"/>
    <property type="match status" value="1"/>
</dbReference>